<dbReference type="PANTHER" id="PTHR43537">
    <property type="entry name" value="TRANSCRIPTIONAL REGULATOR, GNTR FAMILY"/>
    <property type="match status" value="1"/>
</dbReference>
<feature type="domain" description="HTH gntR-type" evidence="4">
    <location>
        <begin position="16"/>
        <end position="83"/>
    </location>
</feature>
<evidence type="ECO:0000256" key="1">
    <source>
        <dbReference type="ARBA" id="ARBA00023015"/>
    </source>
</evidence>
<name>A0ABS9S1T9_9GAMM</name>
<dbReference type="Pfam" id="PF07729">
    <property type="entry name" value="FCD"/>
    <property type="match status" value="1"/>
</dbReference>
<dbReference type="SMART" id="SM00345">
    <property type="entry name" value="HTH_GNTR"/>
    <property type="match status" value="1"/>
</dbReference>
<keyword evidence="6" id="KW-1185">Reference proteome</keyword>
<dbReference type="Proteomes" id="UP001320609">
    <property type="component" value="Unassembled WGS sequence"/>
</dbReference>
<comment type="caution">
    <text evidence="5">The sequence shown here is derived from an EMBL/GenBank/DDBJ whole genome shotgun (WGS) entry which is preliminary data.</text>
</comment>
<dbReference type="PRINTS" id="PR00035">
    <property type="entry name" value="HTHGNTR"/>
</dbReference>
<evidence type="ECO:0000256" key="3">
    <source>
        <dbReference type="ARBA" id="ARBA00023163"/>
    </source>
</evidence>
<dbReference type="InterPro" id="IPR036388">
    <property type="entry name" value="WH-like_DNA-bd_sf"/>
</dbReference>
<dbReference type="EMBL" id="JAKVTW010000001">
    <property type="protein sequence ID" value="MCH4810076.1"/>
    <property type="molecule type" value="Genomic_DNA"/>
</dbReference>
<dbReference type="Gene3D" id="1.10.10.10">
    <property type="entry name" value="Winged helix-like DNA-binding domain superfamily/Winged helix DNA-binding domain"/>
    <property type="match status" value="1"/>
</dbReference>
<protein>
    <submittedName>
        <fullName evidence="5">GntR family transcriptional regulator</fullName>
    </submittedName>
</protein>
<dbReference type="RefSeq" id="WP_240716385.1">
    <property type="nucleotide sequence ID" value="NZ_JAKVTW010000001.1"/>
</dbReference>
<gene>
    <name evidence="5" type="ORF">MLE19_01910</name>
</gene>
<evidence type="ECO:0000313" key="6">
    <source>
        <dbReference type="Proteomes" id="UP001320609"/>
    </source>
</evidence>
<dbReference type="PROSITE" id="PS50949">
    <property type="entry name" value="HTH_GNTR"/>
    <property type="match status" value="1"/>
</dbReference>
<dbReference type="SMART" id="SM00895">
    <property type="entry name" value="FCD"/>
    <property type="match status" value="1"/>
</dbReference>
<dbReference type="InterPro" id="IPR011711">
    <property type="entry name" value="GntR_C"/>
</dbReference>
<accession>A0ABS9S1T9</accession>
<dbReference type="InterPro" id="IPR000524">
    <property type="entry name" value="Tscrpt_reg_HTH_GntR"/>
</dbReference>
<dbReference type="SUPFAM" id="SSF46785">
    <property type="entry name" value="Winged helix' DNA-binding domain"/>
    <property type="match status" value="1"/>
</dbReference>
<dbReference type="Gene3D" id="1.20.120.530">
    <property type="entry name" value="GntR ligand-binding domain-like"/>
    <property type="match status" value="1"/>
</dbReference>
<dbReference type="Pfam" id="PF00392">
    <property type="entry name" value="GntR"/>
    <property type="match status" value="1"/>
</dbReference>
<keyword evidence="1" id="KW-0805">Transcription regulation</keyword>
<dbReference type="PANTHER" id="PTHR43537:SF6">
    <property type="entry name" value="HTH-TYPE TRANSCRIPTIONAL REPRESSOR RSPR"/>
    <property type="match status" value="1"/>
</dbReference>
<dbReference type="CDD" id="cd07377">
    <property type="entry name" value="WHTH_GntR"/>
    <property type="match status" value="1"/>
</dbReference>
<keyword evidence="3" id="KW-0804">Transcription</keyword>
<evidence type="ECO:0000256" key="2">
    <source>
        <dbReference type="ARBA" id="ARBA00023125"/>
    </source>
</evidence>
<dbReference type="InterPro" id="IPR008920">
    <property type="entry name" value="TF_FadR/GntR_C"/>
</dbReference>
<keyword evidence="2" id="KW-0238">DNA-binding</keyword>
<sequence>MHTTLQMLWQETRDSDSVRQRLFHVLRQSIIQMVLAPGQALSEKEIADTFSVSRQPVREAFIRLSEAGLVEVKPQRGTYVVKISQRAVLEARFVREAVEVAVVRLAAEKGIEPSILTELHDLLARQRRCIEPNDNDRFYRLDEAFHRTLSLGVKQHAAWKVIEEVRAQLDRVRYLSVPHSTPLERLVDQHTSIVAAIEAGDVQKAQEAMMLHLREILVSMPDLVRRFPAMFEGEAVFEGQAVLEEQENPAVKQETIQ</sequence>
<dbReference type="SUPFAM" id="SSF48008">
    <property type="entry name" value="GntR ligand-binding domain-like"/>
    <property type="match status" value="1"/>
</dbReference>
<dbReference type="InterPro" id="IPR036390">
    <property type="entry name" value="WH_DNA-bd_sf"/>
</dbReference>
<organism evidence="5 6">
    <name type="scientific">Vreelandella neptunia</name>
    <dbReference type="NCBI Taxonomy" id="115551"/>
    <lineage>
        <taxon>Bacteria</taxon>
        <taxon>Pseudomonadati</taxon>
        <taxon>Pseudomonadota</taxon>
        <taxon>Gammaproteobacteria</taxon>
        <taxon>Oceanospirillales</taxon>
        <taxon>Halomonadaceae</taxon>
        <taxon>Vreelandella</taxon>
    </lineage>
</organism>
<evidence type="ECO:0000313" key="5">
    <source>
        <dbReference type="EMBL" id="MCH4810076.1"/>
    </source>
</evidence>
<reference evidence="5 6" key="1">
    <citation type="submission" date="2022-03" db="EMBL/GenBank/DDBJ databases">
        <title>Genomic signatures underlying metal tolerance in selected Arctic bacterial isolates.</title>
        <authorList>
            <person name="Thomas F.A."/>
            <person name="Venkatachalam S."/>
            <person name="Krishnan K.P."/>
        </authorList>
    </citation>
    <scope>NUCLEOTIDE SEQUENCE [LARGE SCALE GENOMIC DNA]</scope>
    <source>
        <strain evidence="5 6">HM116</strain>
    </source>
</reference>
<evidence type="ECO:0000259" key="4">
    <source>
        <dbReference type="PROSITE" id="PS50949"/>
    </source>
</evidence>
<proteinExistence type="predicted"/>